<feature type="coiled-coil region" evidence="1">
    <location>
        <begin position="16"/>
        <end position="111"/>
    </location>
</feature>
<name>A0A0V8HJ62_9BACI</name>
<protein>
    <submittedName>
        <fullName evidence="2">Uncharacterized protein</fullName>
    </submittedName>
</protein>
<dbReference type="OrthoDB" id="2787940at2"/>
<dbReference type="AlphaFoldDB" id="A0A0V8HJ62"/>
<feature type="coiled-coil region" evidence="1">
    <location>
        <begin position="140"/>
        <end position="277"/>
    </location>
</feature>
<dbReference type="EMBL" id="FMAU01000002">
    <property type="protein sequence ID" value="SCC06702.1"/>
    <property type="molecule type" value="Genomic_DNA"/>
</dbReference>
<sequence>MYNIEKQETLYLQSEIQQLKKTLQRVKESYSYAEAKHYKDILNDKEEEIKELYSQINTHKTTEHELIRDRSRFQEAKERLEEEILELHMLLRKKEATIDEQGEALNKLGKELLQYELSQKNLSASLTRVEDLNHKLSSHNKQLLNDNKNLVSKSDAMKAQIKSQKDHIKDLNKALSHSEETKKEILFNLISQTEELEKLTAERSHTLAALESSKEQLISAEKQNMQFVKEIFQQYEKTIEENEWWLSSQFADIDKRANEQEEKMEQLETVHASLISKHSKMINSKFKDVEETFSHFIGEIESLRESHKKLTGHIFDMKRMVDKQKRTQPNIIHNIPQEAAYEKENVQSKNN</sequence>
<keyword evidence="3" id="KW-1185">Reference proteome</keyword>
<dbReference type="Proteomes" id="UP000181997">
    <property type="component" value="Unassembled WGS sequence"/>
</dbReference>
<reference evidence="3" key="1">
    <citation type="submission" date="2016-08" db="EMBL/GenBank/DDBJ databases">
        <authorList>
            <person name="Varghese N."/>
            <person name="Submissions Spin"/>
        </authorList>
    </citation>
    <scope>NUCLEOTIDE SEQUENCE [LARGE SCALE GENOMIC DNA]</scope>
    <source>
        <strain evidence="3">SGD-1123</strain>
    </source>
</reference>
<accession>A0A0V8HJ62</accession>
<dbReference type="RefSeq" id="WP_058298450.1">
    <property type="nucleotide sequence ID" value="NZ_FMAU01000002.1"/>
</dbReference>
<organism evidence="2 3">
    <name type="scientific">[Bacillus] enclensis</name>
    <dbReference type="NCBI Taxonomy" id="1402860"/>
    <lineage>
        <taxon>Bacteria</taxon>
        <taxon>Bacillati</taxon>
        <taxon>Bacillota</taxon>
        <taxon>Bacilli</taxon>
        <taxon>Bacillales</taxon>
        <taxon>Bacillaceae</taxon>
        <taxon>Rossellomorea</taxon>
    </lineage>
</organism>
<gene>
    <name evidence="2" type="ORF">GA0061094_2235</name>
</gene>
<proteinExistence type="predicted"/>
<evidence type="ECO:0000313" key="3">
    <source>
        <dbReference type="Proteomes" id="UP000181997"/>
    </source>
</evidence>
<evidence type="ECO:0000313" key="2">
    <source>
        <dbReference type="EMBL" id="SCC06702.1"/>
    </source>
</evidence>
<keyword evidence="1" id="KW-0175">Coiled coil</keyword>
<evidence type="ECO:0000256" key="1">
    <source>
        <dbReference type="SAM" id="Coils"/>
    </source>
</evidence>